<comment type="caution">
    <text evidence="1">The sequence shown here is derived from an EMBL/GenBank/DDBJ whole genome shotgun (WGS) entry which is preliminary data.</text>
</comment>
<reference evidence="1" key="1">
    <citation type="submission" date="2022-06" db="EMBL/GenBank/DDBJ databases">
        <title>Lutimaribacter sp. EGI FJ00013, a novel bacterium isolated from a salt lake sediment enrichment.</title>
        <authorList>
            <person name="Gao L."/>
            <person name="Fang B.-Z."/>
            <person name="Li W.-J."/>
        </authorList>
    </citation>
    <scope>NUCLEOTIDE SEQUENCE</scope>
    <source>
        <strain evidence="1">EGI FJ00013</strain>
    </source>
</reference>
<protein>
    <submittedName>
        <fullName evidence="1">Uncharacterized protein</fullName>
    </submittedName>
</protein>
<dbReference type="Proteomes" id="UP001203036">
    <property type="component" value="Unassembled WGS sequence"/>
</dbReference>
<sequence>MTDYTVTEISHLICEADGLTDREDMKITHERVRHLAKRGFLNNGQAIDERGTLVFPEAEVFHAAVLCDLLSIDMGAPVLRKVTEAAEALPLLDVDQWAPSQRGDELRRSFGGLLDAIRGAAAGERWGLTIRQEQPGRSVPAQVHAAFGWLDAPGGNGDDVAAILGRKPNRLRVVLELTELFTAISGRLKAEG</sequence>
<organism evidence="1 2">
    <name type="scientific">Lutimaribacter degradans</name>
    <dbReference type="NCBI Taxonomy" id="2945989"/>
    <lineage>
        <taxon>Bacteria</taxon>
        <taxon>Pseudomonadati</taxon>
        <taxon>Pseudomonadota</taxon>
        <taxon>Alphaproteobacteria</taxon>
        <taxon>Rhodobacterales</taxon>
        <taxon>Roseobacteraceae</taxon>
        <taxon>Lutimaribacter</taxon>
    </lineage>
</organism>
<dbReference type="EMBL" id="JAMQGO010000005">
    <property type="protein sequence ID" value="MCM2562500.1"/>
    <property type="molecule type" value="Genomic_DNA"/>
</dbReference>
<evidence type="ECO:0000313" key="2">
    <source>
        <dbReference type="Proteomes" id="UP001203036"/>
    </source>
</evidence>
<gene>
    <name evidence="1" type="ORF">M8744_10135</name>
</gene>
<keyword evidence="2" id="KW-1185">Reference proteome</keyword>
<evidence type="ECO:0000313" key="1">
    <source>
        <dbReference type="EMBL" id="MCM2562500.1"/>
    </source>
</evidence>
<name>A0ACC5ZWN0_9RHOB</name>
<accession>A0ACC5ZWN0</accession>
<proteinExistence type="predicted"/>